<dbReference type="OrthoDB" id="1725934at2759"/>
<dbReference type="GO" id="GO:1903373">
    <property type="term" value="P:positive regulation of endoplasmic reticulum tubular network organization"/>
    <property type="evidence" value="ECO:0007669"/>
    <property type="project" value="UniProtKB-UniRule"/>
</dbReference>
<dbReference type="PANTHER" id="PTHR22166:SF12">
    <property type="entry name" value="ENDOPLASMIC RETICULUM JUNCTION FORMATION PROTEIN LUNAPARK"/>
    <property type="match status" value="1"/>
</dbReference>
<keyword evidence="1" id="KW-0863">Zinc-finger</keyword>
<evidence type="ECO:0000313" key="3">
    <source>
        <dbReference type="EMBL" id="CDF91311.1"/>
    </source>
</evidence>
<evidence type="ECO:0000313" key="4">
    <source>
        <dbReference type="Proteomes" id="UP000019375"/>
    </source>
</evidence>
<keyword evidence="4" id="KW-1185">Reference proteome</keyword>
<comment type="subcellular location">
    <subcellularLocation>
        <location evidence="1">Endoplasmic reticulum membrane</location>
        <topology evidence="1">Multi-pass membrane protein</topology>
    </subcellularLocation>
</comment>
<evidence type="ECO:0000256" key="1">
    <source>
        <dbReference type="RuleBase" id="RU367073"/>
    </source>
</evidence>
<gene>
    <name evidence="3" type="ORF">BN860_04456g</name>
</gene>
<evidence type="ECO:0000259" key="2">
    <source>
        <dbReference type="Pfam" id="PF10058"/>
    </source>
</evidence>
<comment type="function">
    <text evidence="1">Plays a role in determining ER morphology.</text>
</comment>
<proteinExistence type="inferred from homology"/>
<dbReference type="GO" id="GO:0008270">
    <property type="term" value="F:zinc ion binding"/>
    <property type="evidence" value="ECO:0007669"/>
    <property type="project" value="UniProtKB-KW"/>
</dbReference>
<dbReference type="AlphaFoldDB" id="A0A8J2TC93"/>
<feature type="domain" description="Lunapark zinc ribbon" evidence="2">
    <location>
        <begin position="186"/>
        <end position="230"/>
    </location>
</feature>
<comment type="similarity">
    <text evidence="1">Belongs to the lunapark family.</text>
</comment>
<name>A0A8J2TC93_ZYGB2</name>
<dbReference type="GO" id="GO:0098826">
    <property type="term" value="C:endoplasmic reticulum tubular network membrane"/>
    <property type="evidence" value="ECO:0007669"/>
    <property type="project" value="UniProtKB-UniRule"/>
</dbReference>
<dbReference type="GO" id="GO:0071788">
    <property type="term" value="P:endoplasmic reticulum tubular network maintenance"/>
    <property type="evidence" value="ECO:0007669"/>
    <property type="project" value="UniProtKB-UniRule"/>
</dbReference>
<feature type="transmembrane region" description="Helical" evidence="1">
    <location>
        <begin position="47"/>
        <end position="64"/>
    </location>
</feature>
<keyword evidence="1" id="KW-0256">Endoplasmic reticulum</keyword>
<feature type="transmembrane region" description="Helical" evidence="1">
    <location>
        <begin position="70"/>
        <end position="91"/>
    </location>
</feature>
<comment type="domain">
    <text evidence="1">The C4-type zinc finger motif is necessary both for its ER three-way tubular junction localization and formation.</text>
</comment>
<dbReference type="Proteomes" id="UP000019375">
    <property type="component" value="Unassembled WGS sequence"/>
</dbReference>
<organism evidence="3 4">
    <name type="scientific">Zygosaccharomyces bailii (strain CLIB 213 / ATCC 58445 / CBS 680 / BCRC 21525 / NBRC 1098 / NCYC 1416 / NRRL Y-2227)</name>
    <dbReference type="NCBI Taxonomy" id="1333698"/>
    <lineage>
        <taxon>Eukaryota</taxon>
        <taxon>Fungi</taxon>
        <taxon>Dikarya</taxon>
        <taxon>Ascomycota</taxon>
        <taxon>Saccharomycotina</taxon>
        <taxon>Saccharomycetes</taxon>
        <taxon>Saccharomycetales</taxon>
        <taxon>Saccharomycetaceae</taxon>
        <taxon>Zygosaccharomyces</taxon>
    </lineage>
</organism>
<sequence>MWFRSSKKKTLVERYTEELTSITSQIHRLDQKLKSSQQASDKLQWQLGFYGAIIALSVSVYVHFYYASLWLYPLASAGATFVFVILTKGVASRIDQWTRERQAKQLDSLRALHQQTLNKLKEETNFHATNSVIQRFSQGEEQSDDAMLLMDEEIGKKYQELKDLQEELNQFRMAGSSKDKQERDKWFDKVLNVLSGGDIPRPIICKKCKKQSGAYRVGTGPLIYICPLCGWREPPNGASTVTDECQEKGK</sequence>
<accession>A0A8J2TC93</accession>
<keyword evidence="1" id="KW-0472">Membrane</keyword>
<keyword evidence="1" id="KW-0479">Metal-binding</keyword>
<keyword evidence="1" id="KW-0862">Zinc</keyword>
<dbReference type="PANTHER" id="PTHR22166">
    <property type="entry name" value="ENDOPLASMIC RETICULUM JUNCTION FORMATION PROTEIN LUNAPARK"/>
    <property type="match status" value="1"/>
</dbReference>
<dbReference type="InterPro" id="IPR040115">
    <property type="entry name" value="Lnp"/>
</dbReference>
<keyword evidence="1" id="KW-1133">Transmembrane helix</keyword>
<protein>
    <recommendedName>
        <fullName evidence="1">Endoplasmic reticulum junction formation protein lunapark</fullName>
    </recommendedName>
</protein>
<dbReference type="EMBL" id="HG316463">
    <property type="protein sequence ID" value="CDF91311.1"/>
    <property type="molecule type" value="Genomic_DNA"/>
</dbReference>
<reference evidence="4" key="1">
    <citation type="journal article" date="2013" name="Genome Announc.">
        <title>Genome sequence of the food spoilage yeast Zygosaccharomyces bailii CLIB 213(T).</title>
        <authorList>
            <person name="Galeote V."/>
            <person name="Bigey F."/>
            <person name="Devillers H."/>
            <person name="Neuveglise C."/>
            <person name="Dequin S."/>
        </authorList>
    </citation>
    <scope>NUCLEOTIDE SEQUENCE [LARGE SCALE GENOMIC DNA]</scope>
    <source>
        <strain evidence="4">CLIB 213 / ATCC 58445 / CBS 680 / CCRC 21525 / NBRC 1098 / NCYC 1416 / NRRL Y-2227</strain>
    </source>
</reference>
<dbReference type="Pfam" id="PF10058">
    <property type="entry name" value="Zn_ribbon_10"/>
    <property type="match status" value="1"/>
</dbReference>
<keyword evidence="1" id="KW-0812">Transmembrane</keyword>
<dbReference type="InterPro" id="IPR019273">
    <property type="entry name" value="Lunapark_Znf"/>
</dbReference>